<keyword evidence="2" id="KW-0472">Membrane</keyword>
<feature type="transmembrane region" description="Helical" evidence="2">
    <location>
        <begin position="6"/>
        <end position="27"/>
    </location>
</feature>
<gene>
    <name evidence="4" type="primary">LOC111293402</name>
</gene>
<keyword evidence="2" id="KW-0812">Transmembrane</keyword>
<evidence type="ECO:0000313" key="3">
    <source>
        <dbReference type="Proteomes" id="UP000515121"/>
    </source>
</evidence>
<dbReference type="InterPro" id="IPR001611">
    <property type="entry name" value="Leu-rich_rpt"/>
</dbReference>
<reference evidence="4" key="1">
    <citation type="submission" date="2025-08" db="UniProtKB">
        <authorList>
            <consortium name="RefSeq"/>
        </authorList>
    </citation>
    <scope>IDENTIFICATION</scope>
    <source>
        <tissue evidence="4">Fruit stalk</tissue>
    </source>
</reference>
<keyword evidence="2" id="KW-1133">Transmembrane helix</keyword>
<accession>A0A6P5YMY7</accession>
<keyword evidence="1" id="KW-0732">Signal</keyword>
<dbReference type="OrthoDB" id="2105857at2759"/>
<organism evidence="3 4">
    <name type="scientific">Durio zibethinus</name>
    <name type="common">Durian</name>
    <dbReference type="NCBI Taxonomy" id="66656"/>
    <lineage>
        <taxon>Eukaryota</taxon>
        <taxon>Viridiplantae</taxon>
        <taxon>Streptophyta</taxon>
        <taxon>Embryophyta</taxon>
        <taxon>Tracheophyta</taxon>
        <taxon>Spermatophyta</taxon>
        <taxon>Magnoliopsida</taxon>
        <taxon>eudicotyledons</taxon>
        <taxon>Gunneridae</taxon>
        <taxon>Pentapetalae</taxon>
        <taxon>rosids</taxon>
        <taxon>malvids</taxon>
        <taxon>Malvales</taxon>
        <taxon>Malvaceae</taxon>
        <taxon>Helicteroideae</taxon>
        <taxon>Durio</taxon>
    </lineage>
</organism>
<dbReference type="Gene3D" id="3.80.10.10">
    <property type="entry name" value="Ribonuclease Inhibitor"/>
    <property type="match status" value="1"/>
</dbReference>
<protein>
    <submittedName>
        <fullName evidence="4">LRR receptor-like serine/threonine-protein kinase</fullName>
    </submittedName>
</protein>
<dbReference type="Proteomes" id="UP000515121">
    <property type="component" value="Unplaced"/>
</dbReference>
<dbReference type="GeneID" id="111293402"/>
<dbReference type="AlphaFoldDB" id="A0A6P5YMY7"/>
<dbReference type="RefSeq" id="XP_022741884.1">
    <property type="nucleotide sequence ID" value="XM_022886149.1"/>
</dbReference>
<evidence type="ECO:0000256" key="1">
    <source>
        <dbReference type="ARBA" id="ARBA00022729"/>
    </source>
</evidence>
<keyword evidence="3" id="KW-1185">Reference proteome</keyword>
<proteinExistence type="predicted"/>
<dbReference type="PANTHER" id="PTHR47988">
    <property type="entry name" value="SOMATIC EMBRYOGENESIS RECEPTOR KINASE 1"/>
    <property type="match status" value="1"/>
</dbReference>
<feature type="non-terminal residue" evidence="4">
    <location>
        <position position="143"/>
    </location>
</feature>
<dbReference type="KEGG" id="dzi:111293402"/>
<dbReference type="Pfam" id="PF00560">
    <property type="entry name" value="LRR_1"/>
    <property type="match status" value="1"/>
</dbReference>
<evidence type="ECO:0000313" key="4">
    <source>
        <dbReference type="RefSeq" id="XP_022741884.1"/>
    </source>
</evidence>
<sequence length="143" mass="15324">MIASSVRITALVLFYRVTTVVVVVAFVSSTSGNGSTVLATARSLKLEAQALLRSGWWSWYSNDTSNRCNWPAISCNKAGSITHIQLSGWTIGDELGKFNFSCFPNLVYLGLNSSVVTGGIPPEIGALSSLKYLDLSDNNLSGE</sequence>
<evidence type="ECO:0000256" key="2">
    <source>
        <dbReference type="SAM" id="Phobius"/>
    </source>
</evidence>
<dbReference type="InterPro" id="IPR032675">
    <property type="entry name" value="LRR_dom_sf"/>
</dbReference>
<dbReference type="SUPFAM" id="SSF52058">
    <property type="entry name" value="L domain-like"/>
    <property type="match status" value="1"/>
</dbReference>
<name>A0A6P5YMY7_DURZI</name>